<evidence type="ECO:0000256" key="1">
    <source>
        <dbReference type="SAM" id="MobiDB-lite"/>
    </source>
</evidence>
<evidence type="ECO:0000313" key="2">
    <source>
        <dbReference type="Proteomes" id="UP000887565"/>
    </source>
</evidence>
<reference evidence="3" key="1">
    <citation type="submission" date="2022-11" db="UniProtKB">
        <authorList>
            <consortium name="WormBaseParasite"/>
        </authorList>
    </citation>
    <scope>IDENTIFICATION</scope>
</reference>
<dbReference type="AlphaFoldDB" id="A0A915I1Y5"/>
<dbReference type="WBParaSite" id="nRc.2.0.1.t07835-RA">
    <property type="protein sequence ID" value="nRc.2.0.1.t07835-RA"/>
    <property type="gene ID" value="nRc.2.0.1.g07835"/>
</dbReference>
<organism evidence="2 3">
    <name type="scientific">Romanomermis culicivorax</name>
    <name type="common">Nematode worm</name>
    <dbReference type="NCBI Taxonomy" id="13658"/>
    <lineage>
        <taxon>Eukaryota</taxon>
        <taxon>Metazoa</taxon>
        <taxon>Ecdysozoa</taxon>
        <taxon>Nematoda</taxon>
        <taxon>Enoplea</taxon>
        <taxon>Dorylaimia</taxon>
        <taxon>Mermithida</taxon>
        <taxon>Mermithoidea</taxon>
        <taxon>Mermithidae</taxon>
        <taxon>Romanomermis</taxon>
    </lineage>
</organism>
<proteinExistence type="predicted"/>
<keyword evidence="2" id="KW-1185">Reference proteome</keyword>
<protein>
    <submittedName>
        <fullName evidence="3">Uncharacterized protein</fullName>
    </submittedName>
</protein>
<evidence type="ECO:0000313" key="3">
    <source>
        <dbReference type="WBParaSite" id="nRc.2.0.1.t07835-RA"/>
    </source>
</evidence>
<name>A0A915I1Y5_ROMCU</name>
<feature type="region of interest" description="Disordered" evidence="1">
    <location>
        <begin position="1"/>
        <end position="24"/>
    </location>
</feature>
<sequence length="102" mass="11689">MLRGNQLMIRNQGPPSANFLGRIRSSPNRDGAQFLGTLVVQALSKTGHNQACRFKLMLRDHENASFAKQEMTIERYGEDEDSTTIVEYKGQMERRDLFVKQN</sequence>
<dbReference type="Proteomes" id="UP000887565">
    <property type="component" value="Unplaced"/>
</dbReference>
<accession>A0A915I1Y5</accession>